<evidence type="ECO:0000313" key="18">
    <source>
        <dbReference type="Proteomes" id="UP000887116"/>
    </source>
</evidence>
<dbReference type="Gene3D" id="1.20.140.10">
    <property type="entry name" value="Butyryl-CoA Dehydrogenase, subunit A, domain 3"/>
    <property type="match status" value="2"/>
</dbReference>
<feature type="binding site" evidence="13">
    <location>
        <position position="164"/>
    </location>
    <ligand>
        <name>FAD</name>
        <dbReference type="ChEBI" id="CHEBI:57692"/>
    </ligand>
</feature>
<keyword evidence="9" id="KW-0443">Lipid metabolism</keyword>
<evidence type="ECO:0000256" key="9">
    <source>
        <dbReference type="ARBA" id="ARBA00023098"/>
    </source>
</evidence>
<dbReference type="GO" id="GO:0055088">
    <property type="term" value="P:lipid homeostasis"/>
    <property type="evidence" value="ECO:0007669"/>
    <property type="project" value="TreeGrafter"/>
</dbReference>
<keyword evidence="8" id="KW-0560">Oxidoreductase</keyword>
<comment type="caution">
    <text evidence="17">The sequence shown here is derived from an EMBL/GenBank/DDBJ whole genome shotgun (WGS) entry which is preliminary data.</text>
</comment>
<reference evidence="17" key="1">
    <citation type="submission" date="2020-07" db="EMBL/GenBank/DDBJ databases">
        <title>Multicomponent nature underlies the extraordinary mechanical properties of spider dragline silk.</title>
        <authorList>
            <person name="Kono N."/>
            <person name="Nakamura H."/>
            <person name="Mori M."/>
            <person name="Yoshida Y."/>
            <person name="Ohtoshi R."/>
            <person name="Malay A.D."/>
            <person name="Moran D.A.P."/>
            <person name="Tomita M."/>
            <person name="Numata K."/>
            <person name="Arakawa K."/>
        </authorList>
    </citation>
    <scope>NUCLEOTIDE SEQUENCE</scope>
</reference>
<evidence type="ECO:0000259" key="14">
    <source>
        <dbReference type="Pfam" id="PF01756"/>
    </source>
</evidence>
<proteinExistence type="inferred from homology"/>
<dbReference type="Pfam" id="PF01756">
    <property type="entry name" value="ACOX"/>
    <property type="match status" value="1"/>
</dbReference>
<evidence type="ECO:0000256" key="8">
    <source>
        <dbReference type="ARBA" id="ARBA00023002"/>
    </source>
</evidence>
<keyword evidence="5 11" id="KW-0285">Flavoprotein</keyword>
<dbReference type="GO" id="GO:0005504">
    <property type="term" value="F:fatty acid binding"/>
    <property type="evidence" value="ECO:0007669"/>
    <property type="project" value="TreeGrafter"/>
</dbReference>
<dbReference type="Proteomes" id="UP000887116">
    <property type="component" value="Unassembled WGS sequence"/>
</dbReference>
<name>A0A8X6I1Q8_TRICU</name>
<evidence type="ECO:0000256" key="2">
    <source>
        <dbReference type="ARBA" id="ARBA00004275"/>
    </source>
</evidence>
<comment type="cofactor">
    <cofactor evidence="1">
        <name>FAD</name>
        <dbReference type="ChEBI" id="CHEBI:57692"/>
    </cofactor>
</comment>
<dbReference type="FunFam" id="1.20.140.10:FF:000007">
    <property type="entry name" value="Acyl-coenzyme A oxidase"/>
    <property type="match status" value="1"/>
</dbReference>
<dbReference type="InterPro" id="IPR046373">
    <property type="entry name" value="Acyl-CoA_Oxase/DH_mid-dom_sf"/>
</dbReference>
<dbReference type="SUPFAM" id="SSF56645">
    <property type="entry name" value="Acyl-CoA dehydrogenase NM domain-like"/>
    <property type="match status" value="1"/>
</dbReference>
<evidence type="ECO:0000256" key="7">
    <source>
        <dbReference type="ARBA" id="ARBA00022832"/>
    </source>
</evidence>
<dbReference type="SUPFAM" id="SSF47203">
    <property type="entry name" value="Acyl-CoA dehydrogenase C-terminal domain-like"/>
    <property type="match status" value="2"/>
</dbReference>
<keyword evidence="6 11" id="KW-0274">FAD</keyword>
<evidence type="ECO:0000256" key="13">
    <source>
        <dbReference type="PIRSR" id="PIRSR000168-2"/>
    </source>
</evidence>
<dbReference type="InterPro" id="IPR009100">
    <property type="entry name" value="AcylCoA_DH/oxidase_NM_dom_sf"/>
</dbReference>
<evidence type="ECO:0000256" key="10">
    <source>
        <dbReference type="ARBA" id="ARBA00023140"/>
    </source>
</evidence>
<keyword evidence="7" id="KW-0276">Fatty acid metabolism</keyword>
<feature type="domain" description="Acyl-CoA oxidase/dehydrogenase middle" evidence="15">
    <location>
        <begin position="121"/>
        <end position="231"/>
    </location>
</feature>
<dbReference type="InterPro" id="IPR012258">
    <property type="entry name" value="Acyl-CoA_oxidase"/>
</dbReference>
<evidence type="ECO:0000259" key="15">
    <source>
        <dbReference type="Pfam" id="PF02770"/>
    </source>
</evidence>
<dbReference type="InterPro" id="IPR002655">
    <property type="entry name" value="Acyl-CoA_oxidase_C"/>
</dbReference>
<feature type="active site" description="Proton acceptor" evidence="12">
    <location>
        <position position="417"/>
    </location>
</feature>
<accession>A0A8X6I1Q8</accession>
<dbReference type="FunFam" id="2.40.110.10:FF:000005">
    <property type="entry name" value="Acyl-coenzyme A oxidase"/>
    <property type="match status" value="1"/>
</dbReference>
<evidence type="ECO:0000256" key="12">
    <source>
        <dbReference type="PIRSR" id="PIRSR000168-1"/>
    </source>
</evidence>
<evidence type="ECO:0000259" key="16">
    <source>
        <dbReference type="Pfam" id="PF22924"/>
    </source>
</evidence>
<keyword evidence="10" id="KW-0576">Peroxisome</keyword>
<dbReference type="InterPro" id="IPR036250">
    <property type="entry name" value="AcylCo_DH-like_C"/>
</dbReference>
<organism evidence="17 18">
    <name type="scientific">Trichonephila clavata</name>
    <name type="common">Joro spider</name>
    <name type="synonym">Nephila clavata</name>
    <dbReference type="NCBI Taxonomy" id="2740835"/>
    <lineage>
        <taxon>Eukaryota</taxon>
        <taxon>Metazoa</taxon>
        <taxon>Ecdysozoa</taxon>
        <taxon>Arthropoda</taxon>
        <taxon>Chelicerata</taxon>
        <taxon>Arachnida</taxon>
        <taxon>Araneae</taxon>
        <taxon>Araneomorphae</taxon>
        <taxon>Entelegynae</taxon>
        <taxon>Araneoidea</taxon>
        <taxon>Nephilidae</taxon>
        <taxon>Trichonephila</taxon>
    </lineage>
</organism>
<protein>
    <recommendedName>
        <fullName evidence="11">Acyl-coenzyme A oxidase</fullName>
    </recommendedName>
</protein>
<dbReference type="EMBL" id="BMAO01022976">
    <property type="protein sequence ID" value="GFQ85832.1"/>
    <property type="molecule type" value="Genomic_DNA"/>
</dbReference>
<dbReference type="Gene3D" id="2.40.110.10">
    <property type="entry name" value="Butyryl-CoA Dehydrogenase, subunit A, domain 2"/>
    <property type="match status" value="1"/>
</dbReference>
<evidence type="ECO:0000256" key="5">
    <source>
        <dbReference type="ARBA" id="ARBA00022630"/>
    </source>
</evidence>
<dbReference type="InterPro" id="IPR006091">
    <property type="entry name" value="Acyl-CoA_Oxase/DH_mid-dom"/>
</dbReference>
<dbReference type="PANTHER" id="PTHR10909:SF390">
    <property type="entry name" value="PEROXISOMAL ACYL-COENZYME A OXIDASE 3"/>
    <property type="match status" value="1"/>
</dbReference>
<dbReference type="GO" id="GO:0033540">
    <property type="term" value="P:fatty acid beta-oxidation using acyl-CoA oxidase"/>
    <property type="evidence" value="ECO:0007669"/>
    <property type="project" value="TreeGrafter"/>
</dbReference>
<evidence type="ECO:0000256" key="11">
    <source>
        <dbReference type="PIRNR" id="PIRNR000168"/>
    </source>
</evidence>
<comment type="similarity">
    <text evidence="4 11">Belongs to the acyl-CoA oxidase family.</text>
</comment>
<feature type="binding site" evidence="13">
    <location>
        <position position="125"/>
    </location>
    <ligand>
        <name>FAD</name>
        <dbReference type="ChEBI" id="CHEBI:57692"/>
    </ligand>
</feature>
<dbReference type="PIRSF" id="PIRSF000168">
    <property type="entry name" value="Acyl-CoA_oxidase"/>
    <property type="match status" value="1"/>
</dbReference>
<dbReference type="Pfam" id="PF22924">
    <property type="entry name" value="ACOX_C_alpha1"/>
    <property type="match status" value="1"/>
</dbReference>
<dbReference type="FunFam" id="1.20.140.10:FF:000010">
    <property type="entry name" value="Acyl-coenzyme A oxidase"/>
    <property type="match status" value="1"/>
</dbReference>
<dbReference type="InterPro" id="IPR055060">
    <property type="entry name" value="ACOX_C_alpha1"/>
</dbReference>
<dbReference type="Pfam" id="PF02770">
    <property type="entry name" value="Acyl-CoA_dh_M"/>
    <property type="match status" value="1"/>
</dbReference>
<feature type="domain" description="Acyl-CoA oxidase C-terminal" evidence="14">
    <location>
        <begin position="479"/>
        <end position="654"/>
    </location>
</feature>
<evidence type="ECO:0000313" key="17">
    <source>
        <dbReference type="EMBL" id="GFQ85832.1"/>
    </source>
</evidence>
<dbReference type="OrthoDB" id="538336at2759"/>
<gene>
    <name evidence="17" type="primary">Acox3</name>
    <name evidence="17" type="ORF">TNCT_189261</name>
</gene>
<evidence type="ECO:0000256" key="1">
    <source>
        <dbReference type="ARBA" id="ARBA00001974"/>
    </source>
</evidence>
<dbReference type="GO" id="GO:0071949">
    <property type="term" value="F:FAD binding"/>
    <property type="evidence" value="ECO:0007669"/>
    <property type="project" value="InterPro"/>
</dbReference>
<feature type="domain" description="Acyl-CoA oxidase C-alpha1" evidence="16">
    <location>
        <begin position="267"/>
        <end position="432"/>
    </location>
</feature>
<keyword evidence="18" id="KW-1185">Reference proteome</keyword>
<dbReference type="GO" id="GO:0005777">
    <property type="term" value="C:peroxisome"/>
    <property type="evidence" value="ECO:0007669"/>
    <property type="project" value="UniProtKB-SubCell"/>
</dbReference>
<sequence length="664" mass="75536">MKFALEGEDVAQYQAYIWKRLEADPLFHRTMTEELKWQEDHHISYKRMKRVDSFKLLPEELLIQKYHFSPALANALSMYDLAFYIKKSLSVEYISFVIRGNGTSRHYKFLDPLSRMEYTGCFALTEISHGTNTRKMRTEARYDPTTQEFVLHTPDFEAAKTWSGNLGQLATHAIVFAQLYTPDGKCHGLNSFIVPVRDPKTLLPYKGITVGDLGPKIGLNGLDNGFMLFDQYRIPRENLLNKNGDVKPDGQYVSLKGETERFGDAMGALSMGRVGIVMLCVNFLKLSVPIAVRYSALRRQFGSDPSQESPVIEYQVQQWRLMPYVAATYVCYYFARDFYQDFIDYFVESLLTDGKSPDMVDKKLYIHALSCCGKAVTGWIARDAIQECREACGGHGYLKAAGFGSLRNNNDANCTYEGDNNVILQQTSNYLLNLLKKLKSGEGIPPSLKDIQFLYNMDQILKTKYIPSSSVTNLEISVSDIIDMYHWLVCYLLQKSSVKYQQELTKSKNAFVARCNSQVYNCHTLSIAFYQLVALKRFSKLIAEQDDPSLRLMLEKLGRLYGLWSIDKHLAILYSGGYISGATPNDVIKESIIQLCSVLKDEAVSLVDVFAPPDFILNSALGKSDGKLYKNLEEVIMNTPGALERPYWWREVLEHQNTPSKSKL</sequence>
<evidence type="ECO:0000256" key="3">
    <source>
        <dbReference type="ARBA" id="ARBA00005189"/>
    </source>
</evidence>
<dbReference type="GO" id="GO:0016402">
    <property type="term" value="F:pristanoyl-CoA oxidase activity"/>
    <property type="evidence" value="ECO:0007669"/>
    <property type="project" value="TreeGrafter"/>
</dbReference>
<dbReference type="AlphaFoldDB" id="A0A8X6I1Q8"/>
<dbReference type="PANTHER" id="PTHR10909">
    <property type="entry name" value="ELECTRON TRANSPORT OXIDOREDUCTASE"/>
    <property type="match status" value="1"/>
</dbReference>
<evidence type="ECO:0000256" key="4">
    <source>
        <dbReference type="ARBA" id="ARBA00006288"/>
    </source>
</evidence>
<comment type="subcellular location">
    <subcellularLocation>
        <location evidence="2">Peroxisome</location>
    </subcellularLocation>
</comment>
<evidence type="ECO:0000256" key="6">
    <source>
        <dbReference type="ARBA" id="ARBA00022827"/>
    </source>
</evidence>
<comment type="pathway">
    <text evidence="3">Lipid metabolism.</text>
</comment>